<evidence type="ECO:0000256" key="1">
    <source>
        <dbReference type="SAM" id="SignalP"/>
    </source>
</evidence>
<feature type="chain" id="PRO_5012622471" evidence="1">
    <location>
        <begin position="18"/>
        <end position="171"/>
    </location>
</feature>
<dbReference type="OrthoDB" id="513013at2759"/>
<comment type="caution">
    <text evidence="2">The sequence shown here is derived from an EMBL/GenBank/DDBJ whole genome shotgun (WGS) entry which is preliminary data.</text>
</comment>
<protein>
    <submittedName>
        <fullName evidence="2">Uncharacterized protein</fullName>
    </submittedName>
</protein>
<proteinExistence type="predicted"/>
<keyword evidence="3" id="KW-1185">Reference proteome</keyword>
<dbReference type="EMBL" id="BDSP01000253">
    <property type="protein sequence ID" value="GAX27196.1"/>
    <property type="molecule type" value="Genomic_DNA"/>
</dbReference>
<evidence type="ECO:0000313" key="2">
    <source>
        <dbReference type="EMBL" id="GAX27196.1"/>
    </source>
</evidence>
<sequence>MNPSLLILLITLQSTSTFMVLPFSTVAPGKRSFYLSDRNVETNGNGSNSNEDDEDCDEDGECEIDWDAMPTAAEIGQAAAMRKRLEMSWQLEEAKEDCNVDQPQSCGSEPCQDCSGKGWKTCRFCRGTKLLFMPGADICQCKICHKGRESCRSCQGTGWVAGWTQLQETAH</sequence>
<accession>A0A1Z5KLN8</accession>
<reference evidence="2 3" key="1">
    <citation type="journal article" date="2015" name="Plant Cell">
        <title>Oil accumulation by the oleaginous diatom Fistulifera solaris as revealed by the genome and transcriptome.</title>
        <authorList>
            <person name="Tanaka T."/>
            <person name="Maeda Y."/>
            <person name="Veluchamy A."/>
            <person name="Tanaka M."/>
            <person name="Abida H."/>
            <person name="Marechal E."/>
            <person name="Bowler C."/>
            <person name="Muto M."/>
            <person name="Sunaga Y."/>
            <person name="Tanaka M."/>
            <person name="Yoshino T."/>
            <person name="Taniguchi T."/>
            <person name="Fukuda Y."/>
            <person name="Nemoto M."/>
            <person name="Matsumoto M."/>
            <person name="Wong P.S."/>
            <person name="Aburatani S."/>
            <person name="Fujibuchi W."/>
        </authorList>
    </citation>
    <scope>NUCLEOTIDE SEQUENCE [LARGE SCALE GENOMIC DNA]</scope>
    <source>
        <strain evidence="2 3">JPCC DA0580</strain>
    </source>
</reference>
<dbReference type="AlphaFoldDB" id="A0A1Z5KLN8"/>
<gene>
    <name evidence="2" type="ORF">FisN_13Lu285</name>
</gene>
<name>A0A1Z5KLN8_FISSO</name>
<dbReference type="InParanoid" id="A0A1Z5KLN8"/>
<feature type="signal peptide" evidence="1">
    <location>
        <begin position="1"/>
        <end position="17"/>
    </location>
</feature>
<keyword evidence="1" id="KW-0732">Signal</keyword>
<organism evidence="2 3">
    <name type="scientific">Fistulifera solaris</name>
    <name type="common">Oleaginous diatom</name>
    <dbReference type="NCBI Taxonomy" id="1519565"/>
    <lineage>
        <taxon>Eukaryota</taxon>
        <taxon>Sar</taxon>
        <taxon>Stramenopiles</taxon>
        <taxon>Ochrophyta</taxon>
        <taxon>Bacillariophyta</taxon>
        <taxon>Bacillariophyceae</taxon>
        <taxon>Bacillariophycidae</taxon>
        <taxon>Naviculales</taxon>
        <taxon>Naviculaceae</taxon>
        <taxon>Fistulifera</taxon>
    </lineage>
</organism>
<evidence type="ECO:0000313" key="3">
    <source>
        <dbReference type="Proteomes" id="UP000198406"/>
    </source>
</evidence>
<dbReference type="Proteomes" id="UP000198406">
    <property type="component" value="Unassembled WGS sequence"/>
</dbReference>